<dbReference type="InterPro" id="IPR051476">
    <property type="entry name" value="Bac_ResReg_Asp_Phosphatase"/>
</dbReference>
<evidence type="ECO:0000256" key="6">
    <source>
        <dbReference type="PROSITE-ProRule" id="PRU00339"/>
    </source>
</evidence>
<dbReference type="GO" id="GO:0005737">
    <property type="term" value="C:cytoplasm"/>
    <property type="evidence" value="ECO:0007669"/>
    <property type="project" value="UniProtKB-SubCell"/>
</dbReference>
<dbReference type="KEGG" id="tog:HNI00_04290"/>
<keyword evidence="4 6" id="KW-0802">TPR repeat</keyword>
<keyword evidence="3" id="KW-0677">Repeat</keyword>
<keyword evidence="2" id="KW-0963">Cytoplasm</keyword>
<sequence>MPVSMPGSRAKTHKTHHQTQWRAIALMLGCGGLWATLQSLPTTAQTVETVAETVAQIVPLPPPVAPSPSENSSSQEELLRTPPNPLEMTEPDPLLPRPVVDRPLSPLEIYFLRLGVEDLQRQAEARYALGQTNAAFEIWYRELRLRRVLGLAEEVSALGRVGEVAWRENRRTDTRIITARLEQIEQEQQAIAPPDYSLLLSIAQGYEKMRALPLAVTLYDQLLTQARAERNSAVEQLVLTSLGQLHLAWFDYEKAAIAYTDLLNLARSRSDGIRELEYLQQLAYIYQQGKMPDRAIPIQQELVQRYEALPLPLLIPPLKIALGDNYRAIGRVGLAATTYQEAFTQAQAQQQYGYSSEALVHLAALYEGLNRPADTLLVYQTLIQVEQQSYNTYGIMTAYEKIAQLHQTQGETAEAIAAYQSALSLAQQLDYASRVSAYTAQIQTLSGS</sequence>
<evidence type="ECO:0000256" key="5">
    <source>
        <dbReference type="ARBA" id="ARBA00038253"/>
    </source>
</evidence>
<name>A0AA97BC13_9CYAN</name>
<dbReference type="PANTHER" id="PTHR46630:SF1">
    <property type="entry name" value="TETRATRICOPEPTIDE REPEAT PROTEIN 29"/>
    <property type="match status" value="1"/>
</dbReference>
<dbReference type="InterPro" id="IPR011990">
    <property type="entry name" value="TPR-like_helical_dom_sf"/>
</dbReference>
<dbReference type="Pfam" id="PF13181">
    <property type="entry name" value="TPR_8"/>
    <property type="match status" value="1"/>
</dbReference>
<comment type="similarity">
    <text evidence="5">Belongs to the Rap family.</text>
</comment>
<gene>
    <name evidence="8" type="ORF">HNI00_04290</name>
</gene>
<feature type="region of interest" description="Disordered" evidence="7">
    <location>
        <begin position="60"/>
        <end position="97"/>
    </location>
</feature>
<protein>
    <submittedName>
        <fullName evidence="8">Tetratricopeptide repeat protein</fullName>
    </submittedName>
</protein>
<evidence type="ECO:0000256" key="7">
    <source>
        <dbReference type="SAM" id="MobiDB-lite"/>
    </source>
</evidence>
<dbReference type="PANTHER" id="PTHR46630">
    <property type="entry name" value="TETRATRICOPEPTIDE REPEAT PROTEIN 29"/>
    <property type="match status" value="1"/>
</dbReference>
<evidence type="ECO:0000256" key="4">
    <source>
        <dbReference type="ARBA" id="ARBA00022803"/>
    </source>
</evidence>
<evidence type="ECO:0000256" key="1">
    <source>
        <dbReference type="ARBA" id="ARBA00004496"/>
    </source>
</evidence>
<dbReference type="PROSITE" id="PS50005">
    <property type="entry name" value="TPR"/>
    <property type="match status" value="1"/>
</dbReference>
<feature type="compositionally biased region" description="Low complexity" evidence="7">
    <location>
        <begin position="67"/>
        <end position="76"/>
    </location>
</feature>
<dbReference type="SUPFAM" id="SSF48452">
    <property type="entry name" value="TPR-like"/>
    <property type="match status" value="2"/>
</dbReference>
<evidence type="ECO:0000256" key="2">
    <source>
        <dbReference type="ARBA" id="ARBA00022490"/>
    </source>
</evidence>
<comment type="subcellular location">
    <subcellularLocation>
        <location evidence="1">Cytoplasm</location>
    </subcellularLocation>
</comment>
<proteinExistence type="inferred from homology"/>
<dbReference type="SMART" id="SM00028">
    <property type="entry name" value="TPR"/>
    <property type="match status" value="5"/>
</dbReference>
<dbReference type="EMBL" id="CP053540">
    <property type="protein sequence ID" value="WOB42459.1"/>
    <property type="molecule type" value="Genomic_DNA"/>
</dbReference>
<reference evidence="8" key="1">
    <citation type="submission" date="2020-05" db="EMBL/GenBank/DDBJ databases">
        <authorList>
            <person name="Zhu T."/>
            <person name="Keshari N."/>
            <person name="Lu X."/>
        </authorList>
    </citation>
    <scope>NUCLEOTIDE SEQUENCE</scope>
    <source>
        <strain evidence="8">NK1-22</strain>
    </source>
</reference>
<organism evidence="8">
    <name type="scientific">Thermoleptolyngbya oregonensis NK1-22</name>
    <dbReference type="NCBI Taxonomy" id="2547457"/>
    <lineage>
        <taxon>Bacteria</taxon>
        <taxon>Bacillati</taxon>
        <taxon>Cyanobacteriota</taxon>
        <taxon>Cyanophyceae</taxon>
        <taxon>Oculatellales</taxon>
        <taxon>Oculatellaceae</taxon>
        <taxon>Thermoleptolyngbya</taxon>
    </lineage>
</organism>
<accession>A0AA97BC13</accession>
<feature type="repeat" description="TPR" evidence="6">
    <location>
        <begin position="396"/>
        <end position="429"/>
    </location>
</feature>
<dbReference type="AlphaFoldDB" id="A0AA97BC13"/>
<evidence type="ECO:0000313" key="8">
    <source>
        <dbReference type="EMBL" id="WOB42459.1"/>
    </source>
</evidence>
<evidence type="ECO:0000256" key="3">
    <source>
        <dbReference type="ARBA" id="ARBA00022737"/>
    </source>
</evidence>
<dbReference type="RefSeq" id="WP_316790985.1">
    <property type="nucleotide sequence ID" value="NZ_CP053540.1"/>
</dbReference>
<dbReference type="InterPro" id="IPR019734">
    <property type="entry name" value="TPR_rpt"/>
</dbReference>
<dbReference type="Gene3D" id="1.25.40.10">
    <property type="entry name" value="Tetratricopeptide repeat domain"/>
    <property type="match status" value="2"/>
</dbReference>